<evidence type="ECO:0000256" key="5">
    <source>
        <dbReference type="SAM" id="SignalP"/>
    </source>
</evidence>
<evidence type="ECO:0000313" key="7">
    <source>
        <dbReference type="EMBL" id="CAC5367257.1"/>
    </source>
</evidence>
<gene>
    <name evidence="7" type="ORF">MCOR_7240</name>
</gene>
<evidence type="ECO:0000256" key="2">
    <source>
        <dbReference type="ARBA" id="ARBA00022525"/>
    </source>
</evidence>
<dbReference type="InterPro" id="IPR052969">
    <property type="entry name" value="Thr-specific_kinase-like"/>
</dbReference>
<reference evidence="7 8" key="1">
    <citation type="submission" date="2020-06" db="EMBL/GenBank/DDBJ databases">
        <authorList>
            <person name="Li R."/>
            <person name="Bekaert M."/>
        </authorList>
    </citation>
    <scope>NUCLEOTIDE SEQUENCE [LARGE SCALE GENOMIC DNA]</scope>
    <source>
        <strain evidence="8">wild</strain>
    </source>
</reference>
<keyword evidence="2" id="KW-0964">Secreted</keyword>
<dbReference type="GO" id="GO:0004674">
    <property type="term" value="F:protein serine/threonine kinase activity"/>
    <property type="evidence" value="ECO:0007669"/>
    <property type="project" value="TreeGrafter"/>
</dbReference>
<keyword evidence="3 5" id="KW-0732">Signal</keyword>
<evidence type="ECO:0000256" key="4">
    <source>
        <dbReference type="SAM" id="MobiDB-lite"/>
    </source>
</evidence>
<feature type="region of interest" description="Disordered" evidence="4">
    <location>
        <begin position="368"/>
        <end position="387"/>
    </location>
</feature>
<dbReference type="InterPro" id="IPR056861">
    <property type="entry name" value="HMCN1-like_VWA"/>
</dbReference>
<comment type="subcellular location">
    <subcellularLocation>
        <location evidence="1">Secreted</location>
    </subcellularLocation>
</comment>
<dbReference type="CDD" id="cd00198">
    <property type="entry name" value="vWFA"/>
    <property type="match status" value="1"/>
</dbReference>
<dbReference type="EMBL" id="CACVKT020001357">
    <property type="protein sequence ID" value="CAC5367257.1"/>
    <property type="molecule type" value="Genomic_DNA"/>
</dbReference>
<dbReference type="PROSITE" id="PS50234">
    <property type="entry name" value="VWFA"/>
    <property type="match status" value="1"/>
</dbReference>
<dbReference type="InterPro" id="IPR002035">
    <property type="entry name" value="VWF_A"/>
</dbReference>
<dbReference type="Pfam" id="PF25106">
    <property type="entry name" value="VWA_4"/>
    <property type="match status" value="1"/>
</dbReference>
<sequence>MIKATQFCMLFWLLCVWLITGINTRTIKSLKGKNIKLPDTLIKPDGQQDSIIDMIKPSSSQNGKLDLAFIMDTTGSMSSYINSAKDNIREIVEEIVASSGSDVRLALIEYRDHSPEDRTFVTRKNDFTSSVSTMKSWLNTARARGGGDRPEAVADAMFQATKLSWRQDATKISVMISDAPPHGLVPSEDTSFPEGSPNGHDPMQIARDLAQKGVTLYVIGVEPPIVPYKDFFMALAYITGGQYVPLSVPRLLVNAITGGAQEELSLRKFQADVQQEIKQASAAGGSGASINKQQIAQTVFRKLQKSGAKSKQLVRNNKTLDGPSADAKVLASKKSLVEVRKIFKKGNTPRTKFSFSPRKRLGRLRPSFATKGGFHRSRVGGARRMSSSFSKFRPSEAIIPSSSVSDKLSTKESGITLEQINRLVEKETARLPSV</sequence>
<keyword evidence="8" id="KW-1185">Reference proteome</keyword>
<feature type="signal peptide" evidence="5">
    <location>
        <begin position="1"/>
        <end position="24"/>
    </location>
</feature>
<evidence type="ECO:0000259" key="6">
    <source>
        <dbReference type="PROSITE" id="PS50234"/>
    </source>
</evidence>
<evidence type="ECO:0000256" key="3">
    <source>
        <dbReference type="ARBA" id="ARBA00022729"/>
    </source>
</evidence>
<dbReference type="AlphaFoldDB" id="A0A6J8AF19"/>
<feature type="chain" id="PRO_5026843086" description="VWFA domain-containing protein" evidence="5">
    <location>
        <begin position="25"/>
        <end position="434"/>
    </location>
</feature>
<dbReference type="SUPFAM" id="SSF53300">
    <property type="entry name" value="vWA-like"/>
    <property type="match status" value="1"/>
</dbReference>
<dbReference type="Gene3D" id="3.40.50.410">
    <property type="entry name" value="von Willebrand factor, type A domain"/>
    <property type="match status" value="1"/>
</dbReference>
<name>A0A6J8AF19_MYTCO</name>
<dbReference type="Proteomes" id="UP000507470">
    <property type="component" value="Unassembled WGS sequence"/>
</dbReference>
<dbReference type="PANTHER" id="PTHR47763">
    <property type="entry name" value="ALPHA-PROTEIN KINASE VWKA"/>
    <property type="match status" value="1"/>
</dbReference>
<protein>
    <recommendedName>
        <fullName evidence="6">VWFA domain-containing protein</fullName>
    </recommendedName>
</protein>
<organism evidence="7 8">
    <name type="scientific">Mytilus coruscus</name>
    <name type="common">Sea mussel</name>
    <dbReference type="NCBI Taxonomy" id="42192"/>
    <lineage>
        <taxon>Eukaryota</taxon>
        <taxon>Metazoa</taxon>
        <taxon>Spiralia</taxon>
        <taxon>Lophotrochozoa</taxon>
        <taxon>Mollusca</taxon>
        <taxon>Bivalvia</taxon>
        <taxon>Autobranchia</taxon>
        <taxon>Pteriomorphia</taxon>
        <taxon>Mytilida</taxon>
        <taxon>Mytiloidea</taxon>
        <taxon>Mytilidae</taxon>
        <taxon>Mytilinae</taxon>
        <taxon>Mytilus</taxon>
    </lineage>
</organism>
<dbReference type="SMART" id="SM00327">
    <property type="entry name" value="VWA"/>
    <property type="match status" value="1"/>
</dbReference>
<dbReference type="OrthoDB" id="6069604at2759"/>
<evidence type="ECO:0000256" key="1">
    <source>
        <dbReference type="ARBA" id="ARBA00004613"/>
    </source>
</evidence>
<evidence type="ECO:0000313" key="8">
    <source>
        <dbReference type="Proteomes" id="UP000507470"/>
    </source>
</evidence>
<proteinExistence type="predicted"/>
<dbReference type="GO" id="GO:0005737">
    <property type="term" value="C:cytoplasm"/>
    <property type="evidence" value="ECO:0007669"/>
    <property type="project" value="TreeGrafter"/>
</dbReference>
<dbReference type="PANTHER" id="PTHR47763:SF1">
    <property type="entry name" value="DUF659 DOMAIN-CONTAINING PROTEIN"/>
    <property type="match status" value="1"/>
</dbReference>
<feature type="domain" description="VWFA" evidence="6">
    <location>
        <begin position="66"/>
        <end position="273"/>
    </location>
</feature>
<dbReference type="InterPro" id="IPR036465">
    <property type="entry name" value="vWFA_dom_sf"/>
</dbReference>
<accession>A0A6J8AF19</accession>